<sequence length="120" mass="13123">MSINRLSRWLIHTLGDTGRSISRLFNWIHHCVLLLRFFRRPMYPHIRLLGRDFGKGWHCSQQGEAGDDGDGGEGNPAEGEAQTVGGVGVPNSARSLVPLSCSSLTATNSVFSGNGRNWVC</sequence>
<organism evidence="2 3">
    <name type="scientific">Ceratodon purpureus</name>
    <name type="common">Fire moss</name>
    <name type="synonym">Dicranum purpureum</name>
    <dbReference type="NCBI Taxonomy" id="3225"/>
    <lineage>
        <taxon>Eukaryota</taxon>
        <taxon>Viridiplantae</taxon>
        <taxon>Streptophyta</taxon>
        <taxon>Embryophyta</taxon>
        <taxon>Bryophyta</taxon>
        <taxon>Bryophytina</taxon>
        <taxon>Bryopsida</taxon>
        <taxon>Dicranidae</taxon>
        <taxon>Pseudoditrichales</taxon>
        <taxon>Ditrichaceae</taxon>
        <taxon>Ceratodon</taxon>
    </lineage>
</organism>
<evidence type="ECO:0000256" key="1">
    <source>
        <dbReference type="SAM" id="MobiDB-lite"/>
    </source>
</evidence>
<dbReference type="AlphaFoldDB" id="A0A8T0HW03"/>
<comment type="caution">
    <text evidence="2">The sequence shown here is derived from an EMBL/GenBank/DDBJ whole genome shotgun (WGS) entry which is preliminary data.</text>
</comment>
<evidence type="ECO:0000313" key="2">
    <source>
        <dbReference type="EMBL" id="KAG0574673.1"/>
    </source>
</evidence>
<proteinExistence type="predicted"/>
<reference evidence="2" key="1">
    <citation type="submission" date="2020-06" db="EMBL/GenBank/DDBJ databases">
        <title>WGS assembly of Ceratodon purpureus strain R40.</title>
        <authorList>
            <person name="Carey S.B."/>
            <person name="Jenkins J."/>
            <person name="Shu S."/>
            <person name="Lovell J.T."/>
            <person name="Sreedasyam A."/>
            <person name="Maumus F."/>
            <person name="Tiley G.P."/>
            <person name="Fernandez-Pozo N."/>
            <person name="Barry K."/>
            <person name="Chen C."/>
            <person name="Wang M."/>
            <person name="Lipzen A."/>
            <person name="Daum C."/>
            <person name="Saski C.A."/>
            <person name="Payton A.C."/>
            <person name="Mcbreen J.C."/>
            <person name="Conrad R.E."/>
            <person name="Kollar L.M."/>
            <person name="Olsson S."/>
            <person name="Huttunen S."/>
            <person name="Landis J.B."/>
            <person name="Wickett N.J."/>
            <person name="Johnson M.G."/>
            <person name="Rensing S.A."/>
            <person name="Grimwood J."/>
            <person name="Schmutz J."/>
            <person name="Mcdaniel S.F."/>
        </authorList>
    </citation>
    <scope>NUCLEOTIDE SEQUENCE</scope>
    <source>
        <strain evidence="2">R40</strain>
    </source>
</reference>
<evidence type="ECO:0000313" key="3">
    <source>
        <dbReference type="Proteomes" id="UP000822688"/>
    </source>
</evidence>
<dbReference type="Proteomes" id="UP000822688">
    <property type="component" value="Chromosome V"/>
</dbReference>
<name>A0A8T0HW03_CERPU</name>
<protein>
    <submittedName>
        <fullName evidence="2">Uncharacterized protein</fullName>
    </submittedName>
</protein>
<accession>A0A8T0HW03</accession>
<gene>
    <name evidence="2" type="ORF">KC19_VG282200</name>
</gene>
<keyword evidence="3" id="KW-1185">Reference proteome</keyword>
<dbReference type="EMBL" id="CM026426">
    <property type="protein sequence ID" value="KAG0574673.1"/>
    <property type="molecule type" value="Genomic_DNA"/>
</dbReference>
<feature type="region of interest" description="Disordered" evidence="1">
    <location>
        <begin position="60"/>
        <end position="85"/>
    </location>
</feature>